<evidence type="ECO:0000313" key="2">
    <source>
        <dbReference type="Proteomes" id="UP001185012"/>
    </source>
</evidence>
<evidence type="ECO:0000313" key="1">
    <source>
        <dbReference type="EMBL" id="MDR6226550.1"/>
    </source>
</evidence>
<dbReference type="Proteomes" id="UP001185012">
    <property type="component" value="Unassembled WGS sequence"/>
</dbReference>
<organism evidence="1 2">
    <name type="scientific">Desmospora profundinema</name>
    <dbReference type="NCBI Taxonomy" id="1571184"/>
    <lineage>
        <taxon>Bacteria</taxon>
        <taxon>Bacillati</taxon>
        <taxon>Bacillota</taxon>
        <taxon>Bacilli</taxon>
        <taxon>Bacillales</taxon>
        <taxon>Thermoactinomycetaceae</taxon>
        <taxon>Desmospora</taxon>
    </lineage>
</organism>
<accession>A0ABU1IP33</accession>
<dbReference type="EMBL" id="JAVDQG010000005">
    <property type="protein sequence ID" value="MDR6226550.1"/>
    <property type="molecule type" value="Genomic_DNA"/>
</dbReference>
<keyword evidence="2" id="KW-1185">Reference proteome</keyword>
<comment type="caution">
    <text evidence="1">The sequence shown here is derived from an EMBL/GenBank/DDBJ whole genome shotgun (WGS) entry which is preliminary data.</text>
</comment>
<protein>
    <submittedName>
        <fullName evidence="1">Uncharacterized protein</fullName>
    </submittedName>
</protein>
<proteinExistence type="predicted"/>
<reference evidence="1 2" key="1">
    <citation type="submission" date="2023-07" db="EMBL/GenBank/DDBJ databases">
        <title>Genomic Encyclopedia of Type Strains, Phase IV (KMG-IV): sequencing the most valuable type-strain genomes for metagenomic binning, comparative biology and taxonomic classification.</title>
        <authorList>
            <person name="Goeker M."/>
        </authorList>
    </citation>
    <scope>NUCLEOTIDE SEQUENCE [LARGE SCALE GENOMIC DNA]</scope>
    <source>
        <strain evidence="1 2">DSM 45903</strain>
    </source>
</reference>
<gene>
    <name evidence="1" type="ORF">JOE21_002557</name>
</gene>
<sequence length="49" mass="5284">MAEMSGTSGRSLFQIADKPSGALPCSSVAGNLKRGRPDFFMWLNQPLNV</sequence>
<name>A0ABU1IP33_9BACL</name>